<keyword evidence="10" id="KW-1185">Reference proteome</keyword>
<dbReference type="SUPFAM" id="SSF161098">
    <property type="entry name" value="MetI-like"/>
    <property type="match status" value="1"/>
</dbReference>
<dbReference type="CDD" id="cd06261">
    <property type="entry name" value="TM_PBP2"/>
    <property type="match status" value="1"/>
</dbReference>
<dbReference type="PROSITE" id="PS50928">
    <property type="entry name" value="ABC_TM1"/>
    <property type="match status" value="1"/>
</dbReference>
<comment type="subcellular location">
    <subcellularLocation>
        <location evidence="1 7">Cell membrane</location>
        <topology evidence="1 7">Multi-pass membrane protein</topology>
    </subcellularLocation>
</comment>
<comment type="similarity">
    <text evidence="7">Belongs to the binding-protein-dependent transport system permease family.</text>
</comment>
<keyword evidence="2 7" id="KW-0813">Transport</keyword>
<evidence type="ECO:0000256" key="6">
    <source>
        <dbReference type="ARBA" id="ARBA00023136"/>
    </source>
</evidence>
<gene>
    <name evidence="9" type="ORF">GCM10017653_23970</name>
</gene>
<dbReference type="GO" id="GO:0005886">
    <property type="term" value="C:plasma membrane"/>
    <property type="evidence" value="ECO:0007669"/>
    <property type="project" value="UniProtKB-SubCell"/>
</dbReference>
<reference evidence="9" key="2">
    <citation type="submission" date="2023-01" db="EMBL/GenBank/DDBJ databases">
        <authorList>
            <person name="Sun Q."/>
            <person name="Evtushenko L."/>
        </authorList>
    </citation>
    <scope>NUCLEOTIDE SEQUENCE</scope>
    <source>
        <strain evidence="9">VKM B-2789</strain>
    </source>
</reference>
<feature type="transmembrane region" description="Helical" evidence="7">
    <location>
        <begin position="21"/>
        <end position="47"/>
    </location>
</feature>
<sequence>MAFLRSGTATTGGSGGEAARSGLAGATMTLISLALLALAWQAAAWLIDSPLLPGPPEVAAALMRASADFALPRNILITLGRVAASFLVAMVVGAAIGIVLGRSKALDRVFGPWLIVLLNLPALVVIILCYVWFGLTEAAAITAVAVNKIPNVAVTLREGAAALSRELDEMALVYRFGPLRTLRHVVLPQLAPFFAAAARSGLALTWKIVLVVELLGRSNGVGFELQTAFQLFDVATVLAYALAFTLVVQIIELVLLQPLERRAGRWRR</sequence>
<dbReference type="Pfam" id="PF00528">
    <property type="entry name" value="BPD_transp_1"/>
    <property type="match status" value="1"/>
</dbReference>
<dbReference type="Proteomes" id="UP001143330">
    <property type="component" value="Unassembled WGS sequence"/>
</dbReference>
<evidence type="ECO:0000256" key="7">
    <source>
        <dbReference type="RuleBase" id="RU363032"/>
    </source>
</evidence>
<accession>A0A9W6NB84</accession>
<keyword evidence="4 7" id="KW-0812">Transmembrane</keyword>
<dbReference type="EMBL" id="BSFM01000012">
    <property type="protein sequence ID" value="GLK84327.1"/>
    <property type="molecule type" value="Genomic_DNA"/>
</dbReference>
<dbReference type="InterPro" id="IPR035906">
    <property type="entry name" value="MetI-like_sf"/>
</dbReference>
<organism evidence="9 10">
    <name type="scientific">Ancylobacter defluvii</name>
    <dbReference type="NCBI Taxonomy" id="1282440"/>
    <lineage>
        <taxon>Bacteria</taxon>
        <taxon>Pseudomonadati</taxon>
        <taxon>Pseudomonadota</taxon>
        <taxon>Alphaproteobacteria</taxon>
        <taxon>Hyphomicrobiales</taxon>
        <taxon>Xanthobacteraceae</taxon>
        <taxon>Ancylobacter</taxon>
    </lineage>
</organism>
<proteinExistence type="inferred from homology"/>
<evidence type="ECO:0000313" key="10">
    <source>
        <dbReference type="Proteomes" id="UP001143330"/>
    </source>
</evidence>
<evidence type="ECO:0000256" key="3">
    <source>
        <dbReference type="ARBA" id="ARBA00022475"/>
    </source>
</evidence>
<evidence type="ECO:0000259" key="8">
    <source>
        <dbReference type="PROSITE" id="PS50928"/>
    </source>
</evidence>
<feature type="domain" description="ABC transmembrane type-1" evidence="8">
    <location>
        <begin position="75"/>
        <end position="255"/>
    </location>
</feature>
<dbReference type="PANTHER" id="PTHR30151">
    <property type="entry name" value="ALKANE SULFONATE ABC TRANSPORTER-RELATED, MEMBRANE SUBUNIT"/>
    <property type="match status" value="1"/>
</dbReference>
<keyword evidence="5 7" id="KW-1133">Transmembrane helix</keyword>
<evidence type="ECO:0000256" key="2">
    <source>
        <dbReference type="ARBA" id="ARBA00022448"/>
    </source>
</evidence>
<protein>
    <submittedName>
        <fullName evidence="9">ABC transporter permease</fullName>
    </submittedName>
</protein>
<reference evidence="9" key="1">
    <citation type="journal article" date="2014" name="Int. J. Syst. Evol. Microbiol.">
        <title>Complete genome sequence of Corynebacterium casei LMG S-19264T (=DSM 44701T), isolated from a smear-ripened cheese.</title>
        <authorList>
            <consortium name="US DOE Joint Genome Institute (JGI-PGF)"/>
            <person name="Walter F."/>
            <person name="Albersmeier A."/>
            <person name="Kalinowski J."/>
            <person name="Ruckert C."/>
        </authorList>
    </citation>
    <scope>NUCLEOTIDE SEQUENCE</scope>
    <source>
        <strain evidence="9">VKM B-2789</strain>
    </source>
</reference>
<comment type="caution">
    <text evidence="9">The sequence shown here is derived from an EMBL/GenBank/DDBJ whole genome shotgun (WGS) entry which is preliminary data.</text>
</comment>
<evidence type="ECO:0000256" key="5">
    <source>
        <dbReference type="ARBA" id="ARBA00022989"/>
    </source>
</evidence>
<dbReference type="PANTHER" id="PTHR30151:SF38">
    <property type="entry name" value="ALIPHATIC SULFONATES TRANSPORT PERMEASE PROTEIN SSUC-RELATED"/>
    <property type="match status" value="1"/>
</dbReference>
<evidence type="ECO:0000256" key="1">
    <source>
        <dbReference type="ARBA" id="ARBA00004651"/>
    </source>
</evidence>
<feature type="transmembrane region" description="Helical" evidence="7">
    <location>
        <begin position="82"/>
        <end position="101"/>
    </location>
</feature>
<name>A0A9W6NB84_9HYPH</name>
<feature type="transmembrane region" description="Helical" evidence="7">
    <location>
        <begin position="237"/>
        <end position="259"/>
    </location>
</feature>
<dbReference type="GO" id="GO:0055085">
    <property type="term" value="P:transmembrane transport"/>
    <property type="evidence" value="ECO:0007669"/>
    <property type="project" value="InterPro"/>
</dbReference>
<evidence type="ECO:0000256" key="4">
    <source>
        <dbReference type="ARBA" id="ARBA00022692"/>
    </source>
</evidence>
<dbReference type="InterPro" id="IPR000515">
    <property type="entry name" value="MetI-like"/>
</dbReference>
<keyword evidence="3" id="KW-1003">Cell membrane</keyword>
<feature type="transmembrane region" description="Helical" evidence="7">
    <location>
        <begin position="113"/>
        <end position="133"/>
    </location>
</feature>
<dbReference type="Gene3D" id="1.10.3720.10">
    <property type="entry name" value="MetI-like"/>
    <property type="match status" value="1"/>
</dbReference>
<evidence type="ECO:0000313" key="9">
    <source>
        <dbReference type="EMBL" id="GLK84327.1"/>
    </source>
</evidence>
<dbReference type="AlphaFoldDB" id="A0A9W6NB84"/>
<keyword evidence="6 7" id="KW-0472">Membrane</keyword>